<sequence length="191" mass="19138">MTSISGSMSPSDRIQQMLQSAVTSGTVKTADQGALSGAITDIDTALQSGGPSSTALTPSSMKSKVDGLVDQEVKDGKLTSDQADELKQLFAKATQGAGHHHGHHVKASGDSSAIDDITSTDTDPTSLTATGTSASSSSTGSSNTDSLTASIENLITALKQLETATSSATNYTASGTSAGSLTQNLLVNATA</sequence>
<dbReference type="Proteomes" id="UP000727456">
    <property type="component" value="Unassembled WGS sequence"/>
</dbReference>
<evidence type="ECO:0000313" key="3">
    <source>
        <dbReference type="Proteomes" id="UP000727456"/>
    </source>
</evidence>
<reference evidence="2 3" key="1">
    <citation type="submission" date="2020-03" db="EMBL/GenBank/DDBJ databases">
        <title>Genomic Encyclopedia of Type Strains, Phase III (KMG-III): the genomes of soil and plant-associated and newly described type strains.</title>
        <authorList>
            <person name="Whitman W."/>
        </authorList>
    </citation>
    <scope>NUCLEOTIDE SEQUENCE [LARGE SCALE GENOMIC DNA]</scope>
    <source>
        <strain evidence="2 3">CECT 8804</strain>
    </source>
</reference>
<dbReference type="RefSeq" id="WP_167074132.1">
    <property type="nucleotide sequence ID" value="NZ_JAAOZC010000007.1"/>
</dbReference>
<dbReference type="EMBL" id="JAAOZC010000007">
    <property type="protein sequence ID" value="NIJ08965.1"/>
    <property type="molecule type" value="Genomic_DNA"/>
</dbReference>
<proteinExistence type="predicted"/>
<name>A0ABX0TYZ0_9SPHN</name>
<accession>A0ABX0TYZ0</accession>
<feature type="region of interest" description="Disordered" evidence="1">
    <location>
        <begin position="1"/>
        <end position="27"/>
    </location>
</feature>
<protein>
    <submittedName>
        <fullName evidence="2">Polyhydroxyalkanoate synthesis regulator phasin</fullName>
    </submittedName>
</protein>
<evidence type="ECO:0000313" key="2">
    <source>
        <dbReference type="EMBL" id="NIJ08965.1"/>
    </source>
</evidence>
<keyword evidence="3" id="KW-1185">Reference proteome</keyword>
<gene>
    <name evidence="2" type="ORF">FHS31_002595</name>
</gene>
<feature type="region of interest" description="Disordered" evidence="1">
    <location>
        <begin position="94"/>
        <end position="145"/>
    </location>
</feature>
<organism evidence="2 3">
    <name type="scientific">Sphingomonas vulcanisoli</name>
    <dbReference type="NCBI Taxonomy" id="1658060"/>
    <lineage>
        <taxon>Bacteria</taxon>
        <taxon>Pseudomonadati</taxon>
        <taxon>Pseudomonadota</taxon>
        <taxon>Alphaproteobacteria</taxon>
        <taxon>Sphingomonadales</taxon>
        <taxon>Sphingomonadaceae</taxon>
        <taxon>Sphingomonas</taxon>
    </lineage>
</organism>
<comment type="caution">
    <text evidence="2">The sequence shown here is derived from an EMBL/GenBank/DDBJ whole genome shotgun (WGS) entry which is preliminary data.</text>
</comment>
<evidence type="ECO:0000256" key="1">
    <source>
        <dbReference type="SAM" id="MobiDB-lite"/>
    </source>
</evidence>
<feature type="compositionally biased region" description="Low complexity" evidence="1">
    <location>
        <begin position="108"/>
        <end position="145"/>
    </location>
</feature>